<reference evidence="2 3" key="2">
    <citation type="submission" date="2015-02" db="EMBL/GenBank/DDBJ databases">
        <title>The complete genome of Sphingomonas hengshuiensis sp. WHSC-8 isolated from soil of Hengshui Lake.</title>
        <authorList>
            <person name="Wei S."/>
            <person name="Guo J."/>
            <person name="Su C."/>
            <person name="Wu R."/>
            <person name="Zhang Z."/>
            <person name="Liang K."/>
            <person name="Li H."/>
            <person name="Wang T."/>
            <person name="Liu H."/>
            <person name="Zhang C."/>
            <person name="Li Z."/>
            <person name="Wang Q."/>
            <person name="Meng J."/>
        </authorList>
    </citation>
    <scope>NUCLEOTIDE SEQUENCE [LARGE SCALE GENOMIC DNA]</scope>
    <source>
        <strain evidence="2 3">WHSC-8</strain>
    </source>
</reference>
<reference evidence="2 3" key="1">
    <citation type="journal article" date="2015" name="Int. J. Syst. Evol. Microbiol.">
        <title>Sphingomonas hengshuiensis sp. nov., isolated from lake wetland.</title>
        <authorList>
            <person name="Wei S."/>
            <person name="Wang T."/>
            <person name="Liu H."/>
            <person name="Zhang C."/>
            <person name="Guo J."/>
            <person name="Wang Q."/>
            <person name="Liang K."/>
            <person name="Zhang Z."/>
        </authorList>
    </citation>
    <scope>NUCLEOTIDE SEQUENCE [LARGE SCALE GENOMIC DNA]</scope>
    <source>
        <strain evidence="2 3">WHSC-8</strain>
    </source>
</reference>
<sequence>MPTFAFALDGKADLMSLNPLEMTNFEMMGAIFGIGGVLLALLLRHHAAKRQLPHVFTATETEEDSIL</sequence>
<keyword evidence="1" id="KW-0812">Transmembrane</keyword>
<keyword evidence="1" id="KW-1133">Transmembrane helix</keyword>
<keyword evidence="1" id="KW-0472">Membrane</keyword>
<dbReference type="Proteomes" id="UP000032300">
    <property type="component" value="Chromosome"/>
</dbReference>
<name>A0A7U4J957_9SPHN</name>
<gene>
    <name evidence="2" type="ORF">TS85_13295</name>
</gene>
<organism evidence="2 3">
    <name type="scientific">Sphingomonas hengshuiensis</name>
    <dbReference type="NCBI Taxonomy" id="1609977"/>
    <lineage>
        <taxon>Bacteria</taxon>
        <taxon>Pseudomonadati</taxon>
        <taxon>Pseudomonadota</taxon>
        <taxon>Alphaproteobacteria</taxon>
        <taxon>Sphingomonadales</taxon>
        <taxon>Sphingomonadaceae</taxon>
        <taxon>Sphingomonas</taxon>
    </lineage>
</organism>
<dbReference type="EMBL" id="CP010836">
    <property type="protein sequence ID" value="AJP72540.1"/>
    <property type="molecule type" value="Genomic_DNA"/>
</dbReference>
<evidence type="ECO:0000313" key="2">
    <source>
        <dbReference type="EMBL" id="AJP72540.1"/>
    </source>
</evidence>
<dbReference type="KEGG" id="sphi:TS85_13295"/>
<protein>
    <submittedName>
        <fullName evidence="2">Uncharacterized protein</fullName>
    </submittedName>
</protein>
<dbReference type="RefSeq" id="WP_044332788.1">
    <property type="nucleotide sequence ID" value="NZ_CP010836.1"/>
</dbReference>
<keyword evidence="3" id="KW-1185">Reference proteome</keyword>
<accession>A0A7U4J957</accession>
<dbReference type="AlphaFoldDB" id="A0A7U4J957"/>
<evidence type="ECO:0000313" key="3">
    <source>
        <dbReference type="Proteomes" id="UP000032300"/>
    </source>
</evidence>
<dbReference type="OrthoDB" id="9971021at2"/>
<proteinExistence type="predicted"/>
<evidence type="ECO:0000256" key="1">
    <source>
        <dbReference type="SAM" id="Phobius"/>
    </source>
</evidence>
<feature type="transmembrane region" description="Helical" evidence="1">
    <location>
        <begin position="25"/>
        <end position="43"/>
    </location>
</feature>